<evidence type="ECO:0000256" key="5">
    <source>
        <dbReference type="ARBA" id="ARBA00023274"/>
    </source>
</evidence>
<dbReference type="GO" id="GO:0019843">
    <property type="term" value="F:rRNA binding"/>
    <property type="evidence" value="ECO:0007669"/>
    <property type="project" value="UniProtKB-UniRule"/>
</dbReference>
<dbReference type="PANTHER" id="PTHR11620">
    <property type="entry name" value="60S RIBOSOMAL PROTEIN L23A"/>
    <property type="match status" value="1"/>
</dbReference>
<dbReference type="GO" id="GO:0005840">
    <property type="term" value="C:ribosome"/>
    <property type="evidence" value="ECO:0007669"/>
    <property type="project" value="UniProtKB-KW"/>
</dbReference>
<keyword evidence="5 6" id="KW-0687">Ribonucleoprotein</keyword>
<evidence type="ECO:0000313" key="8">
    <source>
        <dbReference type="EMBL" id="PIV31978.1"/>
    </source>
</evidence>
<evidence type="ECO:0000313" key="9">
    <source>
        <dbReference type="Proteomes" id="UP000230595"/>
    </source>
</evidence>
<evidence type="ECO:0000256" key="1">
    <source>
        <dbReference type="ARBA" id="ARBA00006700"/>
    </source>
</evidence>
<dbReference type="GO" id="GO:0003735">
    <property type="term" value="F:structural constituent of ribosome"/>
    <property type="evidence" value="ECO:0007669"/>
    <property type="project" value="InterPro"/>
</dbReference>
<comment type="caution">
    <text evidence="8">The sequence shown here is derived from an EMBL/GenBank/DDBJ whole genome shotgun (WGS) entry which is preliminary data.</text>
</comment>
<dbReference type="GO" id="GO:0006412">
    <property type="term" value="P:translation"/>
    <property type="evidence" value="ECO:0007669"/>
    <property type="project" value="UniProtKB-UniRule"/>
</dbReference>
<evidence type="ECO:0000256" key="4">
    <source>
        <dbReference type="ARBA" id="ARBA00022980"/>
    </source>
</evidence>
<reference evidence="9" key="1">
    <citation type="submission" date="2017-09" db="EMBL/GenBank/DDBJ databases">
        <title>Depth-based differentiation of microbial function through sediment-hosted aquifers and enrichment of novel symbionts in the deep terrestrial subsurface.</title>
        <authorList>
            <person name="Probst A.J."/>
            <person name="Ladd B."/>
            <person name="Jarett J.K."/>
            <person name="Geller-Mcgrath D.E."/>
            <person name="Sieber C.M.K."/>
            <person name="Emerson J.B."/>
            <person name="Anantharaman K."/>
            <person name="Thomas B.C."/>
            <person name="Malmstrom R."/>
            <person name="Stieglmeier M."/>
            <person name="Klingl A."/>
            <person name="Woyke T."/>
            <person name="Ryan C.M."/>
            <person name="Banfield J.F."/>
        </authorList>
    </citation>
    <scope>NUCLEOTIDE SEQUENCE [LARGE SCALE GENOMIC DNA]</scope>
</reference>
<comment type="subunit">
    <text evidence="6">Part of the 50S ribosomal subunit. Contacts protein L29, and trigger factor when it is bound to the ribosome.</text>
</comment>
<dbReference type="Proteomes" id="UP000230595">
    <property type="component" value="Unassembled WGS sequence"/>
</dbReference>
<keyword evidence="2 6" id="KW-0699">rRNA-binding</keyword>
<protein>
    <recommendedName>
        <fullName evidence="6">Large ribosomal subunit protein uL23</fullName>
    </recommendedName>
</protein>
<dbReference type="InterPro" id="IPR012677">
    <property type="entry name" value="Nucleotide-bd_a/b_plait_sf"/>
</dbReference>
<accession>A0A2M7CQN8</accession>
<sequence>MKIKHPWITEKVGHLIDLGKYAFLVDKKINKPQIAKAIESIYRVKVLSVNIINKKEKIKSLGRSKGKVPGHKKAIVTLKKGHKIDVMPT</sequence>
<evidence type="ECO:0000256" key="7">
    <source>
        <dbReference type="RuleBase" id="RU003934"/>
    </source>
</evidence>
<dbReference type="InterPro" id="IPR012678">
    <property type="entry name" value="Ribosomal_uL23/eL15/eS24_sf"/>
</dbReference>
<dbReference type="HAMAP" id="MF_01369_B">
    <property type="entry name" value="Ribosomal_uL23_B"/>
    <property type="match status" value="1"/>
</dbReference>
<dbReference type="Pfam" id="PF00276">
    <property type="entry name" value="Ribosomal_L23"/>
    <property type="match status" value="1"/>
</dbReference>
<name>A0A2M7CQN8_9BACT</name>
<dbReference type="NCBIfam" id="NF004363">
    <property type="entry name" value="PRK05738.2-4"/>
    <property type="match status" value="1"/>
</dbReference>
<evidence type="ECO:0000256" key="3">
    <source>
        <dbReference type="ARBA" id="ARBA00022884"/>
    </source>
</evidence>
<dbReference type="AlphaFoldDB" id="A0A2M7CQN8"/>
<dbReference type="PROSITE" id="PS00050">
    <property type="entry name" value="RIBOSOMAL_L23"/>
    <property type="match status" value="1"/>
</dbReference>
<dbReference type="InterPro" id="IPR001014">
    <property type="entry name" value="Ribosomal_uL23_CS"/>
</dbReference>
<evidence type="ECO:0000256" key="6">
    <source>
        <dbReference type="HAMAP-Rule" id="MF_01369"/>
    </source>
</evidence>
<keyword evidence="3 6" id="KW-0694">RNA-binding</keyword>
<dbReference type="SUPFAM" id="SSF54189">
    <property type="entry name" value="Ribosomal proteins S24e, L23 and L15e"/>
    <property type="match status" value="1"/>
</dbReference>
<evidence type="ECO:0000256" key="2">
    <source>
        <dbReference type="ARBA" id="ARBA00022730"/>
    </source>
</evidence>
<dbReference type="GO" id="GO:1990904">
    <property type="term" value="C:ribonucleoprotein complex"/>
    <property type="evidence" value="ECO:0007669"/>
    <property type="project" value="UniProtKB-KW"/>
</dbReference>
<proteinExistence type="inferred from homology"/>
<organism evidence="8 9">
    <name type="scientific">Candidatus Wolfebacteria bacterium CG02_land_8_20_14_3_00_37_12</name>
    <dbReference type="NCBI Taxonomy" id="1975066"/>
    <lineage>
        <taxon>Bacteria</taxon>
        <taxon>Candidatus Wolfeibacteriota</taxon>
    </lineage>
</organism>
<comment type="function">
    <text evidence="6">One of the early assembly proteins it binds 23S rRNA. One of the proteins that surrounds the polypeptide exit tunnel on the outside of the ribosome. Forms the main docking site for trigger factor binding to the ribosome.</text>
</comment>
<dbReference type="EMBL" id="PEUH01000006">
    <property type="protein sequence ID" value="PIV31978.1"/>
    <property type="molecule type" value="Genomic_DNA"/>
</dbReference>
<comment type="similarity">
    <text evidence="1 6 7">Belongs to the universal ribosomal protein uL23 family.</text>
</comment>
<keyword evidence="4 6" id="KW-0689">Ribosomal protein</keyword>
<dbReference type="InterPro" id="IPR013025">
    <property type="entry name" value="Ribosomal_uL23-like"/>
</dbReference>
<dbReference type="Gene3D" id="3.30.70.330">
    <property type="match status" value="1"/>
</dbReference>
<gene>
    <name evidence="6" type="primary">rplW</name>
    <name evidence="8" type="ORF">COS33_00350</name>
</gene>